<evidence type="ECO:0008006" key="4">
    <source>
        <dbReference type="Google" id="ProtNLM"/>
    </source>
</evidence>
<feature type="chain" id="PRO_5001646904" description="Secreted protein" evidence="1">
    <location>
        <begin position="19"/>
        <end position="70"/>
    </location>
</feature>
<evidence type="ECO:0000313" key="3">
    <source>
        <dbReference type="Proteomes" id="UP000027222"/>
    </source>
</evidence>
<feature type="signal peptide" evidence="1">
    <location>
        <begin position="1"/>
        <end position="18"/>
    </location>
</feature>
<evidence type="ECO:0000256" key="1">
    <source>
        <dbReference type="SAM" id="SignalP"/>
    </source>
</evidence>
<organism evidence="2 3">
    <name type="scientific">Galerina marginata (strain CBS 339.88)</name>
    <dbReference type="NCBI Taxonomy" id="685588"/>
    <lineage>
        <taxon>Eukaryota</taxon>
        <taxon>Fungi</taxon>
        <taxon>Dikarya</taxon>
        <taxon>Basidiomycota</taxon>
        <taxon>Agaricomycotina</taxon>
        <taxon>Agaricomycetes</taxon>
        <taxon>Agaricomycetidae</taxon>
        <taxon>Agaricales</taxon>
        <taxon>Agaricineae</taxon>
        <taxon>Strophariaceae</taxon>
        <taxon>Galerina</taxon>
    </lineage>
</organism>
<dbReference type="HOGENOM" id="CLU_2757952_0_0_1"/>
<reference evidence="3" key="1">
    <citation type="journal article" date="2014" name="Proc. Natl. Acad. Sci. U.S.A.">
        <title>Extensive sampling of basidiomycete genomes demonstrates inadequacy of the white-rot/brown-rot paradigm for wood decay fungi.</title>
        <authorList>
            <person name="Riley R."/>
            <person name="Salamov A.A."/>
            <person name="Brown D.W."/>
            <person name="Nagy L.G."/>
            <person name="Floudas D."/>
            <person name="Held B.W."/>
            <person name="Levasseur A."/>
            <person name="Lombard V."/>
            <person name="Morin E."/>
            <person name="Otillar R."/>
            <person name="Lindquist E.A."/>
            <person name="Sun H."/>
            <person name="LaButti K.M."/>
            <person name="Schmutz J."/>
            <person name="Jabbour D."/>
            <person name="Luo H."/>
            <person name="Baker S.E."/>
            <person name="Pisabarro A.G."/>
            <person name="Walton J.D."/>
            <person name="Blanchette R.A."/>
            <person name="Henrissat B."/>
            <person name="Martin F."/>
            <person name="Cullen D."/>
            <person name="Hibbett D.S."/>
            <person name="Grigoriev I.V."/>
        </authorList>
    </citation>
    <scope>NUCLEOTIDE SEQUENCE [LARGE SCALE GENOMIC DNA]</scope>
    <source>
        <strain evidence="3">CBS 339.88</strain>
    </source>
</reference>
<dbReference type="EMBL" id="KL142370">
    <property type="protein sequence ID" value="KDR81912.1"/>
    <property type="molecule type" value="Genomic_DNA"/>
</dbReference>
<proteinExistence type="predicted"/>
<gene>
    <name evidence="2" type="ORF">GALMADRAFT_221795</name>
</gene>
<dbReference type="Proteomes" id="UP000027222">
    <property type="component" value="Unassembled WGS sequence"/>
</dbReference>
<accession>A0A067THU5</accession>
<evidence type="ECO:0000313" key="2">
    <source>
        <dbReference type="EMBL" id="KDR81912.1"/>
    </source>
</evidence>
<keyword evidence="3" id="KW-1185">Reference proteome</keyword>
<sequence length="70" mass="7423">MTQLVTCVLILAVTWVLPRCGTTIYAAQRSPPVSVVIRGCFDKTSVLWAACRSAASFLSSGLSGSSCRMP</sequence>
<keyword evidence="1" id="KW-0732">Signal</keyword>
<dbReference type="AlphaFoldDB" id="A0A067THU5"/>
<protein>
    <recommendedName>
        <fullName evidence="4">Secreted protein</fullName>
    </recommendedName>
</protein>
<name>A0A067THU5_GALM3</name>